<keyword evidence="2" id="KW-1185">Reference proteome</keyword>
<sequence length="264" mass="31011">MYLSVPPPEIPLPDEDREIKLEEEYDCPVPVPKLHGRVRPLALTNKKIIQVDEYRFSALPGDSLTYYCSEKTRRDCNIFERIQIANLPQLQFLKIQQEFFRLDLFQSKFKKVSCQTRIVTTPRGAQLLMFQSHTFSRSNKNSYIWTCSSRSSRKCPAKVTYKMDTLIPHEHEHNHPPPILEMNCLHIERIQVGKRKRTLLMIQDFTFAQTTSDHRYWNCSSKYSAKCPAKLRFNDSGQLIFHELVHNHDAPSFFRTKDGSYVKL</sequence>
<reference evidence="1" key="1">
    <citation type="submission" date="2023-03" db="EMBL/GenBank/DDBJ databases">
        <title>Chromosome-level genomes of two armyworms, Mythimna separata and Mythimna loreyi, provide insights into the biosynthesis and reception of sex pheromones.</title>
        <authorList>
            <person name="Zhao H."/>
        </authorList>
    </citation>
    <scope>NUCLEOTIDE SEQUENCE</scope>
    <source>
        <strain evidence="1">BeijingLab</strain>
    </source>
</reference>
<accession>A0ACC2QUL3</accession>
<organism evidence="1 2">
    <name type="scientific">Mythimna loreyi</name>
    <dbReference type="NCBI Taxonomy" id="667449"/>
    <lineage>
        <taxon>Eukaryota</taxon>
        <taxon>Metazoa</taxon>
        <taxon>Ecdysozoa</taxon>
        <taxon>Arthropoda</taxon>
        <taxon>Hexapoda</taxon>
        <taxon>Insecta</taxon>
        <taxon>Pterygota</taxon>
        <taxon>Neoptera</taxon>
        <taxon>Endopterygota</taxon>
        <taxon>Lepidoptera</taxon>
        <taxon>Glossata</taxon>
        <taxon>Ditrysia</taxon>
        <taxon>Noctuoidea</taxon>
        <taxon>Noctuidae</taxon>
        <taxon>Noctuinae</taxon>
        <taxon>Hadenini</taxon>
        <taxon>Mythimna</taxon>
    </lineage>
</organism>
<evidence type="ECO:0000313" key="2">
    <source>
        <dbReference type="Proteomes" id="UP001231649"/>
    </source>
</evidence>
<comment type="caution">
    <text evidence="1">The sequence shown here is derived from an EMBL/GenBank/DDBJ whole genome shotgun (WGS) entry which is preliminary data.</text>
</comment>
<gene>
    <name evidence="1" type="ORF">PYW08_016030</name>
</gene>
<evidence type="ECO:0000313" key="1">
    <source>
        <dbReference type="EMBL" id="KAJ8724556.1"/>
    </source>
</evidence>
<proteinExistence type="predicted"/>
<dbReference type="EMBL" id="CM056784">
    <property type="protein sequence ID" value="KAJ8724556.1"/>
    <property type="molecule type" value="Genomic_DNA"/>
</dbReference>
<dbReference type="Proteomes" id="UP001231649">
    <property type="component" value="Chromosome 8"/>
</dbReference>
<protein>
    <submittedName>
        <fullName evidence="1">Uncharacterized protein</fullName>
    </submittedName>
</protein>
<name>A0ACC2QUL3_9NEOP</name>